<dbReference type="Proteomes" id="UP000199259">
    <property type="component" value="Unassembled WGS sequence"/>
</dbReference>
<reference evidence="2 3" key="1">
    <citation type="submission" date="2016-10" db="EMBL/GenBank/DDBJ databases">
        <authorList>
            <person name="Varghese N."/>
            <person name="Submissions S."/>
        </authorList>
    </citation>
    <scope>NUCLEOTIDE SEQUENCE [LARGE SCALE GENOMIC DNA]</scope>
    <source>
        <strain evidence="2 3">PL 12/M</strain>
    </source>
</reference>
<comment type="caution">
    <text evidence="2">The sequence shown here is derived from an EMBL/GenBank/DDBJ whole genome shotgun (WGS) entry which is preliminary data.</text>
</comment>
<evidence type="ECO:0000313" key="3">
    <source>
        <dbReference type="Proteomes" id="UP000199259"/>
    </source>
</evidence>
<evidence type="ECO:0000256" key="1">
    <source>
        <dbReference type="SAM" id="Phobius"/>
    </source>
</evidence>
<protein>
    <submittedName>
        <fullName evidence="2">Uncharacterized protein</fullName>
    </submittedName>
</protein>
<evidence type="ECO:0000313" key="2">
    <source>
        <dbReference type="EMBL" id="SDG14053.1"/>
    </source>
</evidence>
<organism evidence="2 3">
    <name type="scientific">Methanolobus vulcani</name>
    <dbReference type="NCBI Taxonomy" id="38026"/>
    <lineage>
        <taxon>Archaea</taxon>
        <taxon>Methanobacteriati</taxon>
        <taxon>Methanobacteriota</taxon>
        <taxon>Stenosarchaea group</taxon>
        <taxon>Methanomicrobia</taxon>
        <taxon>Methanosarcinales</taxon>
        <taxon>Methanosarcinaceae</taxon>
        <taxon>Methanolobus</taxon>
    </lineage>
</organism>
<proteinExistence type="predicted"/>
<keyword evidence="1" id="KW-0812">Transmembrane</keyword>
<keyword evidence="1" id="KW-0472">Membrane</keyword>
<sequence>MDNLFNDKENILTYYSFRINILFFWIKANYWITSKNLFGSKHNTYAFNSIPLGKTKITQPLKTIASVTVSNKLYPERFIIGTLCILSPKILLVALDILGINLIFNPSIEGLAFLSILIQSLLVILLLLGLFGILNCYTTTFTIYNTGGQSITNEVSFLDKNNVESFVNSLNILVSQA</sequence>
<dbReference type="RefSeq" id="WP_091710542.1">
    <property type="nucleotide sequence ID" value="NZ_FNCA01000008.1"/>
</dbReference>
<dbReference type="AlphaFoldDB" id="A0A7Z7B304"/>
<dbReference type="EMBL" id="FNCA01000008">
    <property type="protein sequence ID" value="SDG14053.1"/>
    <property type="molecule type" value="Genomic_DNA"/>
</dbReference>
<keyword evidence="1" id="KW-1133">Transmembrane helix</keyword>
<gene>
    <name evidence="2" type="ORF">SAMN04488589_2244</name>
</gene>
<feature type="transmembrane region" description="Helical" evidence="1">
    <location>
        <begin position="78"/>
        <end position="104"/>
    </location>
</feature>
<name>A0A7Z7B304_9EURY</name>
<accession>A0A7Z7B304</accession>
<keyword evidence="3" id="KW-1185">Reference proteome</keyword>
<feature type="transmembrane region" description="Helical" evidence="1">
    <location>
        <begin position="111"/>
        <end position="134"/>
    </location>
</feature>
<feature type="transmembrane region" description="Helical" evidence="1">
    <location>
        <begin position="12"/>
        <end position="32"/>
    </location>
</feature>